<dbReference type="AlphaFoldDB" id="A0A6G1EYP3"/>
<sequence length="74" mass="7561">MGPTDGDARLGSSGSSRGRRVEAAGTVATADAVRGWGRPTATLGSAAAAAAKEDEERRQGAFCMYFKAMEAQAP</sequence>
<reference evidence="2 3" key="1">
    <citation type="submission" date="2019-11" db="EMBL/GenBank/DDBJ databases">
        <title>Whole genome sequence of Oryza granulata.</title>
        <authorList>
            <person name="Li W."/>
        </authorList>
    </citation>
    <scope>NUCLEOTIDE SEQUENCE [LARGE SCALE GENOMIC DNA]</scope>
    <source>
        <strain evidence="3">cv. Menghai</strain>
        <tissue evidence="2">Leaf</tissue>
    </source>
</reference>
<gene>
    <name evidence="2" type="ORF">E2562_024423</name>
</gene>
<evidence type="ECO:0000313" key="2">
    <source>
        <dbReference type="EMBL" id="KAF0929731.1"/>
    </source>
</evidence>
<keyword evidence="3" id="KW-1185">Reference proteome</keyword>
<organism evidence="2 3">
    <name type="scientific">Oryza meyeriana var. granulata</name>
    <dbReference type="NCBI Taxonomy" id="110450"/>
    <lineage>
        <taxon>Eukaryota</taxon>
        <taxon>Viridiplantae</taxon>
        <taxon>Streptophyta</taxon>
        <taxon>Embryophyta</taxon>
        <taxon>Tracheophyta</taxon>
        <taxon>Spermatophyta</taxon>
        <taxon>Magnoliopsida</taxon>
        <taxon>Liliopsida</taxon>
        <taxon>Poales</taxon>
        <taxon>Poaceae</taxon>
        <taxon>BOP clade</taxon>
        <taxon>Oryzoideae</taxon>
        <taxon>Oryzeae</taxon>
        <taxon>Oryzinae</taxon>
        <taxon>Oryza</taxon>
        <taxon>Oryza meyeriana</taxon>
    </lineage>
</organism>
<proteinExistence type="predicted"/>
<feature type="region of interest" description="Disordered" evidence="1">
    <location>
        <begin position="1"/>
        <end position="26"/>
    </location>
</feature>
<accession>A0A6G1EYP3</accession>
<name>A0A6G1EYP3_9ORYZ</name>
<evidence type="ECO:0000313" key="3">
    <source>
        <dbReference type="Proteomes" id="UP000479710"/>
    </source>
</evidence>
<protein>
    <submittedName>
        <fullName evidence="2">Uncharacterized protein</fullName>
    </submittedName>
</protein>
<evidence type="ECO:0000256" key="1">
    <source>
        <dbReference type="SAM" id="MobiDB-lite"/>
    </source>
</evidence>
<dbReference type="EMBL" id="SPHZ02000002">
    <property type="protein sequence ID" value="KAF0929731.1"/>
    <property type="molecule type" value="Genomic_DNA"/>
</dbReference>
<comment type="caution">
    <text evidence="2">The sequence shown here is derived from an EMBL/GenBank/DDBJ whole genome shotgun (WGS) entry which is preliminary data.</text>
</comment>
<dbReference type="Proteomes" id="UP000479710">
    <property type="component" value="Unassembled WGS sequence"/>
</dbReference>